<sequence>MSGDRLPSSSEMVFDACAGFDGTVYLLAKGSIVPWCIDPQADPHFQRFMVPLMEQALAEWQLHQLHLEYPHVHRGEPFAFRVTLQSANAIDGRSALSTTATAFFPFKLAAHQPPELKIYPAFFLLKSEERVATLVHEIGHTLGLRHDPMSPIEWQSCPSVELAPPDTLSVMHYIPTRELTKRMGLIHFSDIDAVLILYGLPQGGCFGGWPITHVKPLLHTESGSEDKREILKV</sequence>
<evidence type="ECO:0008006" key="3">
    <source>
        <dbReference type="Google" id="ProtNLM"/>
    </source>
</evidence>
<dbReference type="InterPro" id="IPR024079">
    <property type="entry name" value="MetalloPept_cat_dom_sf"/>
</dbReference>
<dbReference type="SUPFAM" id="SSF55486">
    <property type="entry name" value="Metalloproteases ('zincins'), catalytic domain"/>
    <property type="match status" value="1"/>
</dbReference>
<dbReference type="AlphaFoldDB" id="A0A9W8TRS5"/>
<dbReference type="Proteomes" id="UP001148614">
    <property type="component" value="Unassembled WGS sequence"/>
</dbReference>
<accession>A0A9W8TRS5</accession>
<gene>
    <name evidence="1" type="ORF">NPX13_g1518</name>
</gene>
<reference evidence="1" key="1">
    <citation type="submission" date="2022-07" db="EMBL/GenBank/DDBJ databases">
        <title>Genome Sequence of Xylaria arbuscula.</title>
        <authorList>
            <person name="Buettner E."/>
        </authorList>
    </citation>
    <scope>NUCLEOTIDE SEQUENCE</scope>
    <source>
        <strain evidence="1">VT107</strain>
    </source>
</reference>
<evidence type="ECO:0000313" key="2">
    <source>
        <dbReference type="Proteomes" id="UP001148614"/>
    </source>
</evidence>
<name>A0A9W8TRS5_9PEZI</name>
<dbReference type="EMBL" id="JANPWZ010000139">
    <property type="protein sequence ID" value="KAJ3579041.1"/>
    <property type="molecule type" value="Genomic_DNA"/>
</dbReference>
<dbReference type="Gene3D" id="3.40.390.10">
    <property type="entry name" value="Collagenase (Catalytic Domain)"/>
    <property type="match status" value="1"/>
</dbReference>
<evidence type="ECO:0000313" key="1">
    <source>
        <dbReference type="EMBL" id="KAJ3579041.1"/>
    </source>
</evidence>
<keyword evidence="2" id="KW-1185">Reference proteome</keyword>
<proteinExistence type="predicted"/>
<comment type="caution">
    <text evidence="1">The sequence shown here is derived from an EMBL/GenBank/DDBJ whole genome shotgun (WGS) entry which is preliminary data.</text>
</comment>
<dbReference type="GO" id="GO:0008237">
    <property type="term" value="F:metallopeptidase activity"/>
    <property type="evidence" value="ECO:0007669"/>
    <property type="project" value="InterPro"/>
</dbReference>
<organism evidence="1 2">
    <name type="scientific">Xylaria arbuscula</name>
    <dbReference type="NCBI Taxonomy" id="114810"/>
    <lineage>
        <taxon>Eukaryota</taxon>
        <taxon>Fungi</taxon>
        <taxon>Dikarya</taxon>
        <taxon>Ascomycota</taxon>
        <taxon>Pezizomycotina</taxon>
        <taxon>Sordariomycetes</taxon>
        <taxon>Xylariomycetidae</taxon>
        <taxon>Xylariales</taxon>
        <taxon>Xylariaceae</taxon>
        <taxon>Xylaria</taxon>
    </lineage>
</organism>
<protein>
    <recommendedName>
        <fullName evidence="3">Peptidase metallopeptidase domain-containing protein</fullName>
    </recommendedName>
</protein>
<dbReference type="OrthoDB" id="406838at2759"/>